<feature type="transmembrane region" description="Helical" evidence="2">
    <location>
        <begin position="6"/>
        <end position="24"/>
    </location>
</feature>
<dbReference type="Gene3D" id="1.10.287.620">
    <property type="entry name" value="Helix Hairpins"/>
    <property type="match status" value="1"/>
</dbReference>
<name>A0A6I2UDX5_9FIRM</name>
<dbReference type="Proteomes" id="UP000433181">
    <property type="component" value="Unassembled WGS sequence"/>
</dbReference>
<keyword evidence="2" id="KW-0472">Membrane</keyword>
<feature type="coiled-coil region" evidence="1">
    <location>
        <begin position="77"/>
        <end position="142"/>
    </location>
</feature>
<accession>A0A6I2UDX5</accession>
<organism evidence="3 4">
    <name type="scientific">Anaerovibrio slackiae</name>
    <dbReference type="NCBI Taxonomy" id="2652309"/>
    <lineage>
        <taxon>Bacteria</taxon>
        <taxon>Bacillati</taxon>
        <taxon>Bacillota</taxon>
        <taxon>Negativicutes</taxon>
        <taxon>Selenomonadales</taxon>
        <taxon>Selenomonadaceae</taxon>
        <taxon>Anaerovibrio</taxon>
    </lineage>
</organism>
<protein>
    <submittedName>
        <fullName evidence="3">DUF3084 domain-containing protein</fullName>
    </submittedName>
</protein>
<dbReference type="InterPro" id="IPR021435">
    <property type="entry name" value="DUF3084"/>
</dbReference>
<dbReference type="AlphaFoldDB" id="A0A6I2UDX5"/>
<proteinExistence type="predicted"/>
<gene>
    <name evidence="3" type="ORF">FYJ84_03390</name>
</gene>
<keyword evidence="1" id="KW-0175">Coiled coil</keyword>
<keyword evidence="4" id="KW-1185">Reference proteome</keyword>
<evidence type="ECO:0000256" key="2">
    <source>
        <dbReference type="SAM" id="Phobius"/>
    </source>
</evidence>
<reference evidence="3 4" key="1">
    <citation type="submission" date="2019-08" db="EMBL/GenBank/DDBJ databases">
        <title>In-depth cultivation of the pig gut microbiome towards novel bacterial diversity and tailored functional studies.</title>
        <authorList>
            <person name="Wylensek D."/>
            <person name="Hitch T.C.A."/>
            <person name="Clavel T."/>
        </authorList>
    </citation>
    <scope>NUCLEOTIDE SEQUENCE [LARGE SCALE GENOMIC DNA]</scope>
    <source>
        <strain evidence="3 4">WCA-693-APC-5D-A</strain>
    </source>
</reference>
<keyword evidence="2" id="KW-1133">Transmembrane helix</keyword>
<feature type="transmembrane region" description="Helical" evidence="2">
    <location>
        <begin position="45"/>
        <end position="66"/>
    </location>
</feature>
<evidence type="ECO:0000256" key="1">
    <source>
        <dbReference type="SAM" id="Coils"/>
    </source>
</evidence>
<dbReference type="RefSeq" id="WP_154406159.1">
    <property type="nucleotide sequence ID" value="NZ_JBGVKK010000054.1"/>
</dbReference>
<evidence type="ECO:0000313" key="4">
    <source>
        <dbReference type="Proteomes" id="UP000433181"/>
    </source>
</evidence>
<evidence type="ECO:0000313" key="3">
    <source>
        <dbReference type="EMBL" id="MSU08035.1"/>
    </source>
</evidence>
<sequence>MYGVVLIFVLIITGGAIAFIGDRLGTKVGKKKMSIFGLRPRHTSILVTIVTGVMITTTTLGVMSIMSENVRTALFGMEKLNRSMQQAKTELAEASAQLAMAKSEQDKIQSELDDTKKELSGLEEQKNRLEVQTEELQAVNGRLESSNQLLTANNQELLQKSDKLTRINNILEEGNERLSKNNSELYQINRELTTGIQIMREGSIAFQAGETLAGGIIQGKRSVDDIHNDMGRLLDMARYTVSRKLGSEAKENEKDIWIYQPEFEEAAKYISEHEGEFVVRIVAAGNLIQGEAVATNLQLFANKTVYKDGDLLVEKKVSFNPANGAELEAVLTSFLSDVNHKATSDGMIPDAVNGSVGVVDAEQIYSLMGQLQKSSGSAIISAFADGITDIVGPLRIKLKLAGTGILP</sequence>
<keyword evidence="2" id="KW-0812">Transmembrane</keyword>
<dbReference type="GeneID" id="96777949"/>
<comment type="caution">
    <text evidence="3">The sequence shown here is derived from an EMBL/GenBank/DDBJ whole genome shotgun (WGS) entry which is preliminary data.</text>
</comment>
<dbReference type="EMBL" id="VUNR01000004">
    <property type="protein sequence ID" value="MSU08035.1"/>
    <property type="molecule type" value="Genomic_DNA"/>
</dbReference>
<dbReference type="Pfam" id="PF11283">
    <property type="entry name" value="DUF3084"/>
    <property type="match status" value="1"/>
</dbReference>